<dbReference type="AlphaFoldDB" id="A0A2R8BE49"/>
<dbReference type="Proteomes" id="UP000244880">
    <property type="component" value="Unassembled WGS sequence"/>
</dbReference>
<proteinExistence type="predicted"/>
<evidence type="ECO:0008006" key="3">
    <source>
        <dbReference type="Google" id="ProtNLM"/>
    </source>
</evidence>
<evidence type="ECO:0000313" key="1">
    <source>
        <dbReference type="EMBL" id="SPH21349.1"/>
    </source>
</evidence>
<organism evidence="1 2">
    <name type="scientific">Ascidiaceihabitans donghaensis</name>
    <dbReference type="NCBI Taxonomy" id="1510460"/>
    <lineage>
        <taxon>Bacteria</taxon>
        <taxon>Pseudomonadati</taxon>
        <taxon>Pseudomonadota</taxon>
        <taxon>Alphaproteobacteria</taxon>
        <taxon>Rhodobacterales</taxon>
        <taxon>Paracoccaceae</taxon>
        <taxon>Ascidiaceihabitans</taxon>
    </lineage>
</organism>
<dbReference type="SUPFAM" id="SSF55785">
    <property type="entry name" value="PYP-like sensor domain (PAS domain)"/>
    <property type="match status" value="1"/>
</dbReference>
<protein>
    <recommendedName>
        <fullName evidence="3">PAS fold-3 domain-containing protein</fullName>
    </recommendedName>
</protein>
<name>A0A2R8BE49_9RHOB</name>
<keyword evidence="2" id="KW-1185">Reference proteome</keyword>
<dbReference type="RefSeq" id="WP_108828431.1">
    <property type="nucleotide sequence ID" value="NZ_OMOR01000001.1"/>
</dbReference>
<gene>
    <name evidence="1" type="ORF">ASD8599_02101</name>
</gene>
<reference evidence="1 2" key="1">
    <citation type="submission" date="2018-03" db="EMBL/GenBank/DDBJ databases">
        <authorList>
            <person name="Keele B.F."/>
        </authorList>
    </citation>
    <scope>NUCLEOTIDE SEQUENCE [LARGE SCALE GENOMIC DNA]</scope>
    <source>
        <strain evidence="1 2">CECT 8599</strain>
    </source>
</reference>
<accession>A0A2R8BE49</accession>
<sequence length="406" mass="44984">MPSHIVSDHTSISGTHAGKLHVCILDGDGQVCTSNYPLGNNKDLPLPDVIRLAYGVTPHPDMPDAIYNRMERRIQTEAGAAGFYLCQTSEGHNFWISVNFYNSKNGRAVCHFAVSSPVVKEFADFFSNIKSAEHTTKGPQDQPPRTADQIQADISKYRTLAVTVMSEELTKRTKDRDCHHHNGFISLHSILSALVQIDDYAKRIDGMSARSKLIPYQLKLQAARLEGGRGPFGVIASNHQELTQSLLGITEELRGASSSEIDAVMDAMAYLAQSTLAAELIETDQVDNCIGDIDAESTLGELEYLIADCGQQILTLLARVDRSILKLAAICHRMRRSLSAMETTRMMCKIERSRLNDGAEGLMDIEDQLHQVHADLLKWMTKIEREADSALQMAQDMKDARKQKAA</sequence>
<dbReference type="EMBL" id="OMOR01000001">
    <property type="protein sequence ID" value="SPH21349.1"/>
    <property type="molecule type" value="Genomic_DNA"/>
</dbReference>
<evidence type="ECO:0000313" key="2">
    <source>
        <dbReference type="Proteomes" id="UP000244880"/>
    </source>
</evidence>
<dbReference type="InterPro" id="IPR035965">
    <property type="entry name" value="PAS-like_dom_sf"/>
</dbReference>
<dbReference type="OrthoDB" id="266313at2"/>